<protein>
    <submittedName>
        <fullName evidence="1">Uncharacterized protein</fullName>
    </submittedName>
</protein>
<name>A0ACB9SB38_9MYRT</name>
<gene>
    <name evidence="1" type="ORF">MLD38_000462</name>
</gene>
<evidence type="ECO:0000313" key="2">
    <source>
        <dbReference type="Proteomes" id="UP001057402"/>
    </source>
</evidence>
<comment type="caution">
    <text evidence="1">The sequence shown here is derived from an EMBL/GenBank/DDBJ whole genome shotgun (WGS) entry which is preliminary data.</text>
</comment>
<sequence>MAATARLHHHVTVEPAGPDGVITSLPLDREVVVEEGWIENGKICITRQCSLLVDRHDLSRLQGDLESLHQRLFEGGSPIRRPGLTYSINCDLIVQSIQEITQMVYRELSDKQNVRIRNLSVDVVSVHIISLPEDLDEGDDEYDEEEAWMIEEEEFVARPASQEAVASLGRTKIEGGDCAVCLEELSPLAEHISMPCCHIFHKECIIKWLEMRHSCPLCRFSLPLAGSRQS</sequence>
<organism evidence="1 2">
    <name type="scientific">Melastoma candidum</name>
    <dbReference type="NCBI Taxonomy" id="119954"/>
    <lineage>
        <taxon>Eukaryota</taxon>
        <taxon>Viridiplantae</taxon>
        <taxon>Streptophyta</taxon>
        <taxon>Embryophyta</taxon>
        <taxon>Tracheophyta</taxon>
        <taxon>Spermatophyta</taxon>
        <taxon>Magnoliopsida</taxon>
        <taxon>eudicotyledons</taxon>
        <taxon>Gunneridae</taxon>
        <taxon>Pentapetalae</taxon>
        <taxon>rosids</taxon>
        <taxon>malvids</taxon>
        <taxon>Myrtales</taxon>
        <taxon>Melastomataceae</taxon>
        <taxon>Melastomatoideae</taxon>
        <taxon>Melastomateae</taxon>
        <taxon>Melastoma</taxon>
    </lineage>
</organism>
<evidence type="ECO:0000313" key="1">
    <source>
        <dbReference type="EMBL" id="KAI4388100.1"/>
    </source>
</evidence>
<dbReference type="Proteomes" id="UP001057402">
    <property type="component" value="Chromosome 1"/>
</dbReference>
<proteinExistence type="predicted"/>
<dbReference type="EMBL" id="CM042880">
    <property type="protein sequence ID" value="KAI4388100.1"/>
    <property type="molecule type" value="Genomic_DNA"/>
</dbReference>
<accession>A0ACB9SB38</accession>
<reference evidence="2" key="1">
    <citation type="journal article" date="2023" name="Front. Plant Sci.">
        <title>Chromosomal-level genome assembly of Melastoma candidum provides insights into trichome evolution.</title>
        <authorList>
            <person name="Zhong Y."/>
            <person name="Wu W."/>
            <person name="Sun C."/>
            <person name="Zou P."/>
            <person name="Liu Y."/>
            <person name="Dai S."/>
            <person name="Zhou R."/>
        </authorList>
    </citation>
    <scope>NUCLEOTIDE SEQUENCE [LARGE SCALE GENOMIC DNA]</scope>
</reference>
<keyword evidence="2" id="KW-1185">Reference proteome</keyword>